<comment type="caution">
    <text evidence="3">The sequence shown here is derived from an EMBL/GenBank/DDBJ whole genome shotgun (WGS) entry which is preliminary data.</text>
</comment>
<dbReference type="PANTHER" id="PTHR35561:SF1">
    <property type="entry name" value="RNA 2',3'-CYCLIC PHOSPHODIESTERASE"/>
    <property type="match status" value="1"/>
</dbReference>
<evidence type="ECO:0000256" key="2">
    <source>
        <dbReference type="HAMAP-Rule" id="MF_01940"/>
    </source>
</evidence>
<dbReference type="EMBL" id="NEVU01000003">
    <property type="protein sequence ID" value="OZI71919.1"/>
    <property type="molecule type" value="Genomic_DNA"/>
</dbReference>
<dbReference type="SUPFAM" id="SSF55144">
    <property type="entry name" value="LigT-like"/>
    <property type="match status" value="1"/>
</dbReference>
<name>A0A261VCU0_9BORD</name>
<dbReference type="EC" id="3.1.4.58" evidence="2"/>
<dbReference type="OrthoDB" id="7061261at2"/>
<dbReference type="NCBIfam" id="TIGR02258">
    <property type="entry name" value="2_5_ligase"/>
    <property type="match status" value="1"/>
</dbReference>
<evidence type="ECO:0000256" key="1">
    <source>
        <dbReference type="ARBA" id="ARBA00022801"/>
    </source>
</evidence>
<comment type="similarity">
    <text evidence="2">Belongs to the 2H phosphoesterase superfamily. ThpR family.</text>
</comment>
<dbReference type="GO" id="GO:0016874">
    <property type="term" value="F:ligase activity"/>
    <property type="evidence" value="ECO:0007669"/>
    <property type="project" value="UniProtKB-KW"/>
</dbReference>
<feature type="active site" description="Proton acceptor" evidence="2">
    <location>
        <position position="129"/>
    </location>
</feature>
<gene>
    <name evidence="3" type="ORF">CAL22_19245</name>
</gene>
<keyword evidence="3" id="KW-0436">Ligase</keyword>
<dbReference type="RefSeq" id="WP_094815910.1">
    <property type="nucleotide sequence ID" value="NZ_NEVU01000003.1"/>
</dbReference>
<keyword evidence="1 2" id="KW-0378">Hydrolase</keyword>
<dbReference type="InterPro" id="IPR009097">
    <property type="entry name" value="Cyclic_Pdiesterase"/>
</dbReference>
<dbReference type="AlphaFoldDB" id="A0A261VCU0"/>
<dbReference type="HAMAP" id="MF_01940">
    <property type="entry name" value="RNA_CPDase"/>
    <property type="match status" value="1"/>
</dbReference>
<dbReference type="Pfam" id="PF13563">
    <property type="entry name" value="2_5_RNA_ligase2"/>
    <property type="match status" value="1"/>
</dbReference>
<dbReference type="Gene3D" id="3.90.1140.10">
    <property type="entry name" value="Cyclic phosphodiesterase"/>
    <property type="match status" value="1"/>
</dbReference>
<feature type="short sequence motif" description="HXTX 2" evidence="2">
    <location>
        <begin position="129"/>
        <end position="132"/>
    </location>
</feature>
<evidence type="ECO:0000313" key="3">
    <source>
        <dbReference type="EMBL" id="OZI71919.1"/>
    </source>
</evidence>
<comment type="function">
    <text evidence="2">Hydrolyzes RNA 2',3'-cyclic phosphodiester to an RNA 2'-phosphomonoester.</text>
</comment>
<accession>A0A261VCU0</accession>
<evidence type="ECO:0000313" key="4">
    <source>
        <dbReference type="Proteomes" id="UP000216429"/>
    </source>
</evidence>
<sequence>MPDTRDGPNRLFFALWPEPALARTLAAWARDVQPACGGRLMRPDSLHITLAFLGAATSAQTRELLHYTHQCRLTPGSVRISRYGCFKRPRIIWAGPEAGHTALAEMHETLWRDLTALGWSRPEQGFTPHVTLLRHAERFELPAAPGELDWPYAHLSLIASDPGGQARYRELARSR</sequence>
<reference evidence="4" key="1">
    <citation type="submission" date="2017-05" db="EMBL/GenBank/DDBJ databases">
        <title>Complete and WGS of Bordetella genogroups.</title>
        <authorList>
            <person name="Spilker T."/>
            <person name="Lipuma J."/>
        </authorList>
    </citation>
    <scope>NUCLEOTIDE SEQUENCE [LARGE SCALE GENOMIC DNA]</scope>
    <source>
        <strain evidence="4">AU6712</strain>
    </source>
</reference>
<dbReference type="GO" id="GO:0004113">
    <property type="term" value="F:2',3'-cyclic-nucleotide 3'-phosphodiesterase activity"/>
    <property type="evidence" value="ECO:0007669"/>
    <property type="project" value="InterPro"/>
</dbReference>
<dbReference type="InterPro" id="IPR004175">
    <property type="entry name" value="RNA_CPDase"/>
</dbReference>
<organism evidence="3 4">
    <name type="scientific">Bordetella genomosp. 12</name>
    <dbReference type="NCBI Taxonomy" id="463035"/>
    <lineage>
        <taxon>Bacteria</taxon>
        <taxon>Pseudomonadati</taxon>
        <taxon>Pseudomonadota</taxon>
        <taxon>Betaproteobacteria</taxon>
        <taxon>Burkholderiales</taxon>
        <taxon>Alcaligenaceae</taxon>
        <taxon>Bordetella</taxon>
    </lineage>
</organism>
<comment type="catalytic activity">
    <reaction evidence="2">
        <text>a 3'-end 2',3'-cyclophospho-ribonucleotide-RNA + H2O = a 3'-end 2'-phospho-ribonucleotide-RNA + H(+)</text>
        <dbReference type="Rhea" id="RHEA:11828"/>
        <dbReference type="Rhea" id="RHEA-COMP:10464"/>
        <dbReference type="Rhea" id="RHEA-COMP:17353"/>
        <dbReference type="ChEBI" id="CHEBI:15377"/>
        <dbReference type="ChEBI" id="CHEBI:15378"/>
        <dbReference type="ChEBI" id="CHEBI:83064"/>
        <dbReference type="ChEBI" id="CHEBI:173113"/>
        <dbReference type="EC" id="3.1.4.58"/>
    </reaction>
</comment>
<dbReference type="Proteomes" id="UP000216429">
    <property type="component" value="Unassembled WGS sequence"/>
</dbReference>
<feature type="short sequence motif" description="HXTX 1" evidence="2">
    <location>
        <begin position="47"/>
        <end position="50"/>
    </location>
</feature>
<dbReference type="PANTHER" id="PTHR35561">
    <property type="entry name" value="RNA 2',3'-CYCLIC PHOSPHODIESTERASE"/>
    <property type="match status" value="1"/>
</dbReference>
<proteinExistence type="inferred from homology"/>
<feature type="active site" description="Proton donor" evidence="2">
    <location>
        <position position="47"/>
    </location>
</feature>
<keyword evidence="4" id="KW-1185">Reference proteome</keyword>
<dbReference type="GO" id="GO:0008664">
    <property type="term" value="F:RNA 2',3'-cyclic 3'-phosphodiesterase activity"/>
    <property type="evidence" value="ECO:0007669"/>
    <property type="project" value="UniProtKB-EC"/>
</dbReference>
<protein>
    <recommendedName>
        <fullName evidence="2">RNA 2',3'-cyclic phosphodiesterase</fullName>
        <shortName evidence="2">RNA 2',3'-CPDase</shortName>
        <ecNumber evidence="2">3.1.4.58</ecNumber>
    </recommendedName>
</protein>